<accession>A0ABM9NPD1</accession>
<evidence type="ECO:0000256" key="1">
    <source>
        <dbReference type="ARBA" id="ARBA00002170"/>
    </source>
</evidence>
<keyword evidence="5 7" id="KW-0560">Oxidoreductase</keyword>
<dbReference type="Pfam" id="PF02777">
    <property type="entry name" value="Sod_Fe_C"/>
    <property type="match status" value="1"/>
</dbReference>
<dbReference type="SUPFAM" id="SSF54719">
    <property type="entry name" value="Fe,Mn superoxide dismutase (SOD), C-terminal domain"/>
    <property type="match status" value="1"/>
</dbReference>
<evidence type="ECO:0000256" key="2">
    <source>
        <dbReference type="ARBA" id="ARBA00008714"/>
    </source>
</evidence>
<comment type="function">
    <text evidence="7">Destroys radicals which are normally produced within the cells and which are toxic to biological systems.</text>
</comment>
<dbReference type="EMBL" id="OZ034688">
    <property type="protein sequence ID" value="CAL1329315.1"/>
    <property type="molecule type" value="Genomic_DNA"/>
</dbReference>
<dbReference type="PROSITE" id="PS00088">
    <property type="entry name" value="SOD_MN"/>
    <property type="match status" value="1"/>
</dbReference>
<comment type="similarity">
    <text evidence="2 7">Belongs to the iron/manganese superoxide dismutase family.</text>
</comment>
<dbReference type="SUPFAM" id="SSF46609">
    <property type="entry name" value="Fe,Mn superoxide dismutase (SOD), N-terminal domain"/>
    <property type="match status" value="1"/>
</dbReference>
<dbReference type="PIRSF" id="PIRSF000349">
    <property type="entry name" value="SODismutase"/>
    <property type="match status" value="1"/>
</dbReference>
<dbReference type="InterPro" id="IPR036324">
    <property type="entry name" value="Mn/Fe_SOD_N_sf"/>
</dbReference>
<dbReference type="Gene3D" id="3.55.40.20">
    <property type="entry name" value="Iron/manganese superoxide dismutase, C-terminal domain"/>
    <property type="match status" value="1"/>
</dbReference>
<feature type="domain" description="Manganese/iron superoxide dismutase N-terminal" evidence="8">
    <location>
        <begin position="4"/>
        <end position="89"/>
    </location>
</feature>
<comment type="function">
    <text evidence="1">Destroys superoxide anion radicals which are normally produced within the cells and which are toxic to biological systems.</text>
</comment>
<evidence type="ECO:0000259" key="8">
    <source>
        <dbReference type="Pfam" id="PF00081"/>
    </source>
</evidence>
<protein>
    <recommendedName>
        <fullName evidence="3 7">Superoxide dismutase</fullName>
        <ecNumber evidence="3 7">1.15.1.1</ecNumber>
    </recommendedName>
</protein>
<evidence type="ECO:0000256" key="4">
    <source>
        <dbReference type="ARBA" id="ARBA00022723"/>
    </source>
</evidence>
<feature type="domain" description="Manganese/iron superoxide dismutase C-terminal" evidence="9">
    <location>
        <begin position="96"/>
        <end position="202"/>
    </location>
</feature>
<name>A0ABM9NPD1_9GAMM</name>
<comment type="catalytic activity">
    <reaction evidence="6 7">
        <text>2 superoxide + 2 H(+) = H2O2 + O2</text>
        <dbReference type="Rhea" id="RHEA:20696"/>
        <dbReference type="ChEBI" id="CHEBI:15378"/>
        <dbReference type="ChEBI" id="CHEBI:15379"/>
        <dbReference type="ChEBI" id="CHEBI:16240"/>
        <dbReference type="ChEBI" id="CHEBI:18421"/>
        <dbReference type="EC" id="1.15.1.1"/>
    </reaction>
</comment>
<dbReference type="InterPro" id="IPR019832">
    <property type="entry name" value="Mn/Fe_SOD_C"/>
</dbReference>
<evidence type="ECO:0000256" key="6">
    <source>
        <dbReference type="ARBA" id="ARBA00049204"/>
    </source>
</evidence>
<dbReference type="InterPro" id="IPR036314">
    <property type="entry name" value="SOD_C_sf"/>
</dbReference>
<keyword evidence="11" id="KW-1185">Reference proteome</keyword>
<evidence type="ECO:0000313" key="10">
    <source>
        <dbReference type="EMBL" id="CAL1329315.1"/>
    </source>
</evidence>
<dbReference type="InterPro" id="IPR019831">
    <property type="entry name" value="Mn/Fe_SOD_N"/>
</dbReference>
<dbReference type="PRINTS" id="PR01703">
    <property type="entry name" value="MNSODISMTASE"/>
</dbReference>
<gene>
    <name evidence="10" type="primary">sodA</name>
    <name evidence="10" type="ORF">PRHACTZTBTEA_395</name>
</gene>
<evidence type="ECO:0000256" key="3">
    <source>
        <dbReference type="ARBA" id="ARBA00012682"/>
    </source>
</evidence>
<dbReference type="InterPro" id="IPR019833">
    <property type="entry name" value="Mn/Fe_SOD_BS"/>
</dbReference>
<dbReference type="InterPro" id="IPR001189">
    <property type="entry name" value="Mn/Fe_SOD"/>
</dbReference>
<dbReference type="EC" id="1.15.1.1" evidence="3 7"/>
<proteinExistence type="inferred from homology"/>
<dbReference type="Proteomes" id="UP001497533">
    <property type="component" value="Chromosome"/>
</dbReference>
<organism evidence="10 11">
    <name type="scientific">Candidatus Providencia siddallii</name>
    <dbReference type="NCBI Taxonomy" id="1715285"/>
    <lineage>
        <taxon>Bacteria</taxon>
        <taxon>Pseudomonadati</taxon>
        <taxon>Pseudomonadota</taxon>
        <taxon>Gammaproteobacteria</taxon>
        <taxon>Enterobacterales</taxon>
        <taxon>Morganellaceae</taxon>
        <taxon>Providencia</taxon>
    </lineage>
</organism>
<evidence type="ECO:0000256" key="7">
    <source>
        <dbReference type="RuleBase" id="RU000414"/>
    </source>
</evidence>
<dbReference type="PANTHER" id="PTHR43595:SF2">
    <property type="entry name" value="SMALL RIBOSOMAL SUBUNIT PROTEIN MS42"/>
    <property type="match status" value="1"/>
</dbReference>
<sequence length="207" mass="24763">MNCKLPELSYKYDALEPFFDKMTMEIHYTKHHQTYVNNINSELKKLPEFSNLEFDNLIEKLNILSCDKYLLLRNNIGGHLNHSFFWKCLGLGSVLEGKLKETINCNFGSIENFKENFEKIAIKHFGSGWVWLILKSNKKLDIVSTNNQDTLLMKKNILENYEYPIFCLDLWEHAYYLKFQNRRSDYVKTFWSVINWYEASNRFELKI</sequence>
<evidence type="ECO:0000259" key="9">
    <source>
        <dbReference type="Pfam" id="PF02777"/>
    </source>
</evidence>
<dbReference type="Pfam" id="PF00081">
    <property type="entry name" value="Sod_Fe_N"/>
    <property type="match status" value="1"/>
</dbReference>
<evidence type="ECO:0000313" key="11">
    <source>
        <dbReference type="Proteomes" id="UP001497533"/>
    </source>
</evidence>
<reference evidence="10" key="1">
    <citation type="submission" date="2024-04" db="EMBL/GenBank/DDBJ databases">
        <authorList>
            <person name="Manzano-Marin A."/>
            <person name="Manzano-Marin A."/>
            <person name="Alejandro Manzano Marin A."/>
        </authorList>
    </citation>
    <scope>NUCLEOTIDE SEQUENCE [LARGE SCALE GENOMIC DNA]</scope>
    <source>
        <strain evidence="10">TABTEA</strain>
    </source>
</reference>
<dbReference type="RefSeq" id="WP_341764784.1">
    <property type="nucleotide sequence ID" value="NZ_OZ034688.1"/>
</dbReference>
<keyword evidence="4 7" id="KW-0479">Metal-binding</keyword>
<dbReference type="PANTHER" id="PTHR43595">
    <property type="entry name" value="37S RIBOSOMAL PROTEIN S26, MITOCHONDRIAL"/>
    <property type="match status" value="1"/>
</dbReference>
<evidence type="ECO:0000256" key="5">
    <source>
        <dbReference type="ARBA" id="ARBA00023002"/>
    </source>
</evidence>
<dbReference type="GO" id="GO:0004784">
    <property type="term" value="F:superoxide dismutase activity"/>
    <property type="evidence" value="ECO:0007669"/>
    <property type="project" value="UniProtKB-EC"/>
</dbReference>
<dbReference type="Gene3D" id="1.10.287.990">
    <property type="entry name" value="Fe,Mn superoxide dismutase (SOD) domain"/>
    <property type="match status" value="1"/>
</dbReference>